<organism evidence="2 3">
    <name type="scientific">Luteipulveratus halotolerans</name>
    <dbReference type="NCBI Taxonomy" id="1631356"/>
    <lineage>
        <taxon>Bacteria</taxon>
        <taxon>Bacillati</taxon>
        <taxon>Actinomycetota</taxon>
        <taxon>Actinomycetes</taxon>
        <taxon>Micrococcales</taxon>
        <taxon>Dermacoccaceae</taxon>
        <taxon>Luteipulveratus</taxon>
    </lineage>
</organism>
<dbReference type="AlphaFoldDB" id="A0A0L6CMI0"/>
<name>A0A0L6CMI0_9MICO</name>
<comment type="caution">
    <text evidence="2">The sequence shown here is derived from an EMBL/GenBank/DDBJ whole genome shotgun (WGS) entry which is preliminary data.</text>
</comment>
<dbReference type="PROSITE" id="PS50093">
    <property type="entry name" value="PKD"/>
    <property type="match status" value="1"/>
</dbReference>
<evidence type="ECO:0000313" key="3">
    <source>
        <dbReference type="Proteomes" id="UP000037397"/>
    </source>
</evidence>
<dbReference type="STRING" id="1631356.VV01_19775"/>
<dbReference type="InterPro" id="IPR000601">
    <property type="entry name" value="PKD_dom"/>
</dbReference>
<proteinExistence type="predicted"/>
<keyword evidence="3" id="KW-1185">Reference proteome</keyword>
<gene>
    <name evidence="2" type="ORF">VV01_19775</name>
</gene>
<dbReference type="Proteomes" id="UP000037397">
    <property type="component" value="Unassembled WGS sequence"/>
</dbReference>
<dbReference type="InterPro" id="IPR035986">
    <property type="entry name" value="PKD_dom_sf"/>
</dbReference>
<dbReference type="SUPFAM" id="SSF49299">
    <property type="entry name" value="PKD domain"/>
    <property type="match status" value="1"/>
</dbReference>
<dbReference type="Gene3D" id="2.60.40.10">
    <property type="entry name" value="Immunoglobulins"/>
    <property type="match status" value="1"/>
</dbReference>
<protein>
    <recommendedName>
        <fullName evidence="1">PKD domain-containing protein</fullName>
    </recommendedName>
</protein>
<dbReference type="InterPro" id="IPR013783">
    <property type="entry name" value="Ig-like_fold"/>
</dbReference>
<sequence length="270" mass="28990">MAGCVEGDGAYVGFKENHVFEKTGDWKPKGDKGSGGSRPQKVPYEYVTTLACPDANPDDPAGGNGCASALTMCAGQPNTTGPYSRVYRRLIGPGNERTPWDNIGATCWPQKVPGNTRPQLTLAMIREAWTHTPFSKPSLSMQPVGNRTLVTLPTYFQASWPTLGNQPDEVRTVTLVGQRVQIRPTFKQITYTFGDGTSTTTTSMGGVYPNGDVTHAYTNPGTMTVSANARYGGQFRLGGGAWVDIPGTTDIAGPTQQLQVLTAKNRLVNE</sequence>
<evidence type="ECO:0000313" key="2">
    <source>
        <dbReference type="EMBL" id="KNX38865.1"/>
    </source>
</evidence>
<accession>A0A0L6CMI0</accession>
<dbReference type="GO" id="GO:0005975">
    <property type="term" value="P:carbohydrate metabolic process"/>
    <property type="evidence" value="ECO:0007669"/>
    <property type="project" value="UniProtKB-ARBA"/>
</dbReference>
<reference evidence="3" key="1">
    <citation type="submission" date="2015-03" db="EMBL/GenBank/DDBJ databases">
        <title>Luteipulveratus halotolerans sp. nov., a novel actinobacterium (Dermacoccaceae) from Sarawak, Malaysia.</title>
        <authorList>
            <person name="Juboi H."/>
            <person name="Basik A."/>
            <person name="Shamsul S.S."/>
            <person name="Arnold P."/>
            <person name="Schmitt E.K."/>
            <person name="Sanglier J.-J."/>
            <person name="Yeo T."/>
        </authorList>
    </citation>
    <scope>NUCLEOTIDE SEQUENCE [LARGE SCALE GENOMIC DNA]</scope>
    <source>
        <strain evidence="3">C296001</strain>
    </source>
</reference>
<feature type="domain" description="PKD" evidence="1">
    <location>
        <begin position="190"/>
        <end position="229"/>
    </location>
</feature>
<evidence type="ECO:0000259" key="1">
    <source>
        <dbReference type="PROSITE" id="PS50093"/>
    </source>
</evidence>
<dbReference type="EMBL" id="LAIR01000002">
    <property type="protein sequence ID" value="KNX38865.1"/>
    <property type="molecule type" value="Genomic_DNA"/>
</dbReference>